<proteinExistence type="predicted"/>
<dbReference type="Pfam" id="PF02212">
    <property type="entry name" value="GED"/>
    <property type="match status" value="1"/>
</dbReference>
<dbReference type="OrthoDB" id="5061070at2759"/>
<feature type="domain" description="GED" evidence="1">
    <location>
        <begin position="1"/>
        <end position="87"/>
    </location>
</feature>
<dbReference type="HOGENOM" id="CLU_2489310_0_0_1"/>
<accession>M2QIP7</accession>
<dbReference type="EMBL" id="KB445814">
    <property type="protein sequence ID" value="EMD31950.1"/>
    <property type="molecule type" value="Genomic_DNA"/>
</dbReference>
<gene>
    <name evidence="2" type="ORF">CERSUDRAFT_59252</name>
</gene>
<dbReference type="STRING" id="914234.M2QIP7"/>
<dbReference type="PROSITE" id="PS51388">
    <property type="entry name" value="GED"/>
    <property type="match status" value="1"/>
</dbReference>
<keyword evidence="3" id="KW-1185">Reference proteome</keyword>
<dbReference type="InterPro" id="IPR003130">
    <property type="entry name" value="GED"/>
</dbReference>
<dbReference type="GO" id="GO:0005525">
    <property type="term" value="F:GTP binding"/>
    <property type="evidence" value="ECO:0007669"/>
    <property type="project" value="InterPro"/>
</dbReference>
<evidence type="ECO:0000313" key="3">
    <source>
        <dbReference type="Proteomes" id="UP000016930"/>
    </source>
</evidence>
<dbReference type="Proteomes" id="UP000016930">
    <property type="component" value="Unassembled WGS sequence"/>
</dbReference>
<protein>
    <recommendedName>
        <fullName evidence="1">GED domain-containing protein</fullName>
    </recommendedName>
</protein>
<dbReference type="GO" id="GO:0003924">
    <property type="term" value="F:GTPase activity"/>
    <property type="evidence" value="ECO:0007669"/>
    <property type="project" value="InterPro"/>
</dbReference>
<organism evidence="2 3">
    <name type="scientific">Ceriporiopsis subvermispora (strain B)</name>
    <name type="common">White-rot fungus</name>
    <name type="synonym">Gelatoporia subvermispora</name>
    <dbReference type="NCBI Taxonomy" id="914234"/>
    <lineage>
        <taxon>Eukaryota</taxon>
        <taxon>Fungi</taxon>
        <taxon>Dikarya</taxon>
        <taxon>Basidiomycota</taxon>
        <taxon>Agaricomycotina</taxon>
        <taxon>Agaricomycetes</taxon>
        <taxon>Polyporales</taxon>
        <taxon>Gelatoporiaceae</taxon>
        <taxon>Gelatoporia</taxon>
    </lineage>
</organism>
<dbReference type="InterPro" id="IPR020850">
    <property type="entry name" value="GED_dom"/>
</dbReference>
<evidence type="ECO:0000259" key="1">
    <source>
        <dbReference type="PROSITE" id="PS51388"/>
    </source>
</evidence>
<sequence>VMAEVRAYFQVAYKRVIDVAPLWIEKKFLRDIYRLSSHALIQKLKLGSSSKCAHYLADDPNVARTREEETARKSRLEAIRVELDRFG</sequence>
<dbReference type="AlphaFoldDB" id="M2QIP7"/>
<reference evidence="2 3" key="1">
    <citation type="journal article" date="2012" name="Proc. Natl. Acad. Sci. U.S.A.">
        <title>Comparative genomics of Ceriporiopsis subvermispora and Phanerochaete chrysosporium provide insight into selective ligninolysis.</title>
        <authorList>
            <person name="Fernandez-Fueyo E."/>
            <person name="Ruiz-Duenas F.J."/>
            <person name="Ferreira P."/>
            <person name="Floudas D."/>
            <person name="Hibbett D.S."/>
            <person name="Canessa P."/>
            <person name="Larrondo L.F."/>
            <person name="James T.Y."/>
            <person name="Seelenfreund D."/>
            <person name="Lobos S."/>
            <person name="Polanco R."/>
            <person name="Tello M."/>
            <person name="Honda Y."/>
            <person name="Watanabe T."/>
            <person name="Watanabe T."/>
            <person name="Ryu J.S."/>
            <person name="Kubicek C.P."/>
            <person name="Schmoll M."/>
            <person name="Gaskell J."/>
            <person name="Hammel K.E."/>
            <person name="St John F.J."/>
            <person name="Vanden Wymelenberg A."/>
            <person name="Sabat G."/>
            <person name="Splinter BonDurant S."/>
            <person name="Syed K."/>
            <person name="Yadav J.S."/>
            <person name="Doddapaneni H."/>
            <person name="Subramanian V."/>
            <person name="Lavin J.L."/>
            <person name="Oguiza J.A."/>
            <person name="Perez G."/>
            <person name="Pisabarro A.G."/>
            <person name="Ramirez L."/>
            <person name="Santoyo F."/>
            <person name="Master E."/>
            <person name="Coutinho P.M."/>
            <person name="Henrissat B."/>
            <person name="Lombard V."/>
            <person name="Magnuson J.K."/>
            <person name="Kuees U."/>
            <person name="Hori C."/>
            <person name="Igarashi K."/>
            <person name="Samejima M."/>
            <person name="Held B.W."/>
            <person name="Barry K.W."/>
            <person name="LaButti K.M."/>
            <person name="Lapidus A."/>
            <person name="Lindquist E.A."/>
            <person name="Lucas S.M."/>
            <person name="Riley R."/>
            <person name="Salamov A.A."/>
            <person name="Hoffmeister D."/>
            <person name="Schwenk D."/>
            <person name="Hadar Y."/>
            <person name="Yarden O."/>
            <person name="de Vries R.P."/>
            <person name="Wiebenga A."/>
            <person name="Stenlid J."/>
            <person name="Eastwood D."/>
            <person name="Grigoriev I.V."/>
            <person name="Berka R.M."/>
            <person name="Blanchette R.A."/>
            <person name="Kersten P."/>
            <person name="Martinez A.T."/>
            <person name="Vicuna R."/>
            <person name="Cullen D."/>
        </authorList>
    </citation>
    <scope>NUCLEOTIDE SEQUENCE [LARGE SCALE GENOMIC DNA]</scope>
    <source>
        <strain evidence="2 3">B</strain>
    </source>
</reference>
<name>M2QIP7_CERS8</name>
<dbReference type="Gene3D" id="1.20.120.1240">
    <property type="entry name" value="Dynamin, middle domain"/>
    <property type="match status" value="1"/>
</dbReference>
<evidence type="ECO:0000313" key="2">
    <source>
        <dbReference type="EMBL" id="EMD31950.1"/>
    </source>
</evidence>
<feature type="non-terminal residue" evidence="2">
    <location>
        <position position="1"/>
    </location>
</feature>